<dbReference type="Proteomes" id="UP000735302">
    <property type="component" value="Unassembled WGS sequence"/>
</dbReference>
<name>A0AAV4DVH5_9GAST</name>
<dbReference type="AlphaFoldDB" id="A0AAV4DVH5"/>
<dbReference type="GO" id="GO:0015074">
    <property type="term" value="P:DNA integration"/>
    <property type="evidence" value="ECO:0007669"/>
    <property type="project" value="InterPro"/>
</dbReference>
<evidence type="ECO:0000313" key="3">
    <source>
        <dbReference type="Proteomes" id="UP000735302"/>
    </source>
</evidence>
<dbReference type="InterPro" id="IPR036397">
    <property type="entry name" value="RNaseH_sf"/>
</dbReference>
<sequence length="134" mass="14967">MIPTEAPGRPYQKVGSDLFEIKGPFYIVVVDYYSKNIDIEKLPNQSTNSVIRALKKCFSSHGVPLTLVTDNAQCYKSHEFMDFATDCDFSHIISSPKFPQSNGQAESAVKIAKRIMKQSDPSLTLMVYRSTPVA</sequence>
<protein>
    <submittedName>
        <fullName evidence="2">Pol polyprotein</fullName>
    </submittedName>
</protein>
<comment type="caution">
    <text evidence="2">The sequence shown here is derived from an EMBL/GenBank/DDBJ whole genome shotgun (WGS) entry which is preliminary data.</text>
</comment>
<dbReference type="InterPro" id="IPR012337">
    <property type="entry name" value="RNaseH-like_sf"/>
</dbReference>
<dbReference type="InterPro" id="IPR050951">
    <property type="entry name" value="Retrovirus_Pol_polyprotein"/>
</dbReference>
<dbReference type="GO" id="GO:0003676">
    <property type="term" value="F:nucleic acid binding"/>
    <property type="evidence" value="ECO:0007669"/>
    <property type="project" value="InterPro"/>
</dbReference>
<accession>A0AAV4DVH5</accession>
<gene>
    <name evidence="2" type="ORF">PoB_007451200</name>
</gene>
<feature type="domain" description="Integrase catalytic" evidence="1">
    <location>
        <begin position="6"/>
        <end position="134"/>
    </location>
</feature>
<dbReference type="SUPFAM" id="SSF53098">
    <property type="entry name" value="Ribonuclease H-like"/>
    <property type="match status" value="1"/>
</dbReference>
<keyword evidence="3" id="KW-1185">Reference proteome</keyword>
<evidence type="ECO:0000259" key="1">
    <source>
        <dbReference type="PROSITE" id="PS50994"/>
    </source>
</evidence>
<reference evidence="2 3" key="1">
    <citation type="journal article" date="2021" name="Elife">
        <title>Chloroplast acquisition without the gene transfer in kleptoplastic sea slugs, Plakobranchus ocellatus.</title>
        <authorList>
            <person name="Maeda T."/>
            <person name="Takahashi S."/>
            <person name="Yoshida T."/>
            <person name="Shimamura S."/>
            <person name="Takaki Y."/>
            <person name="Nagai Y."/>
            <person name="Toyoda A."/>
            <person name="Suzuki Y."/>
            <person name="Arimoto A."/>
            <person name="Ishii H."/>
            <person name="Satoh N."/>
            <person name="Nishiyama T."/>
            <person name="Hasebe M."/>
            <person name="Maruyama T."/>
            <person name="Minagawa J."/>
            <person name="Obokata J."/>
            <person name="Shigenobu S."/>
        </authorList>
    </citation>
    <scope>NUCLEOTIDE SEQUENCE [LARGE SCALE GENOMIC DNA]</scope>
</reference>
<evidence type="ECO:0000313" key="2">
    <source>
        <dbReference type="EMBL" id="GFO48007.1"/>
    </source>
</evidence>
<dbReference type="PANTHER" id="PTHR37984">
    <property type="entry name" value="PROTEIN CBG26694"/>
    <property type="match status" value="1"/>
</dbReference>
<dbReference type="InterPro" id="IPR001584">
    <property type="entry name" value="Integrase_cat-core"/>
</dbReference>
<proteinExistence type="predicted"/>
<organism evidence="2 3">
    <name type="scientific">Plakobranchus ocellatus</name>
    <dbReference type="NCBI Taxonomy" id="259542"/>
    <lineage>
        <taxon>Eukaryota</taxon>
        <taxon>Metazoa</taxon>
        <taxon>Spiralia</taxon>
        <taxon>Lophotrochozoa</taxon>
        <taxon>Mollusca</taxon>
        <taxon>Gastropoda</taxon>
        <taxon>Heterobranchia</taxon>
        <taxon>Euthyneura</taxon>
        <taxon>Panpulmonata</taxon>
        <taxon>Sacoglossa</taxon>
        <taxon>Placobranchoidea</taxon>
        <taxon>Plakobranchidae</taxon>
        <taxon>Plakobranchus</taxon>
    </lineage>
</organism>
<dbReference type="Gene3D" id="3.30.420.10">
    <property type="entry name" value="Ribonuclease H-like superfamily/Ribonuclease H"/>
    <property type="match status" value="1"/>
</dbReference>
<dbReference type="FunFam" id="3.30.420.10:FF:000063">
    <property type="entry name" value="Retrovirus-related Pol polyprotein from transposon 297-like Protein"/>
    <property type="match status" value="1"/>
</dbReference>
<dbReference type="PANTHER" id="PTHR37984:SF7">
    <property type="entry name" value="INTEGRASE CATALYTIC DOMAIN-CONTAINING PROTEIN"/>
    <property type="match status" value="1"/>
</dbReference>
<dbReference type="Pfam" id="PF00665">
    <property type="entry name" value="rve"/>
    <property type="match status" value="1"/>
</dbReference>
<dbReference type="PROSITE" id="PS50994">
    <property type="entry name" value="INTEGRASE"/>
    <property type="match status" value="1"/>
</dbReference>
<dbReference type="EMBL" id="BLXT01008368">
    <property type="protein sequence ID" value="GFO48007.1"/>
    <property type="molecule type" value="Genomic_DNA"/>
</dbReference>